<evidence type="ECO:0000259" key="4">
    <source>
        <dbReference type="Pfam" id="PF13185"/>
    </source>
</evidence>
<feature type="domain" description="GAF" evidence="4">
    <location>
        <begin position="9"/>
        <end position="106"/>
    </location>
</feature>
<dbReference type="Pfam" id="PF15915">
    <property type="entry name" value="BAT"/>
    <property type="match status" value="1"/>
</dbReference>
<comment type="caution">
    <text evidence="6">The sequence shown here is derived from an EMBL/GenBank/DDBJ whole genome shotgun (WGS) entry which is preliminary data.</text>
</comment>
<feature type="domain" description="Bacterioopsin transcriptional activator GAF and HTH associated" evidence="5">
    <location>
        <begin position="119"/>
        <end position="272"/>
    </location>
</feature>
<dbReference type="SUPFAM" id="SSF55781">
    <property type="entry name" value="GAF domain-like"/>
    <property type="match status" value="1"/>
</dbReference>
<dbReference type="PANTHER" id="PTHR34236:SF1">
    <property type="entry name" value="DIMETHYL SULFOXIDE REDUCTASE TRANSCRIPTIONAL ACTIVATOR"/>
    <property type="match status" value="1"/>
</dbReference>
<keyword evidence="7" id="KW-1185">Reference proteome</keyword>
<feature type="non-terminal residue" evidence="6">
    <location>
        <position position="1"/>
    </location>
</feature>
<keyword evidence="2" id="KW-0804">Transcription</keyword>
<proteinExistence type="predicted"/>
<dbReference type="InterPro" id="IPR007050">
    <property type="entry name" value="HTH_bacterioopsin"/>
</dbReference>
<evidence type="ECO:0000313" key="6">
    <source>
        <dbReference type="EMBL" id="MFC6725063.1"/>
    </source>
</evidence>
<dbReference type="Pfam" id="PF13185">
    <property type="entry name" value="GAF_2"/>
    <property type="match status" value="1"/>
</dbReference>
<dbReference type="Proteomes" id="UP001596328">
    <property type="component" value="Unassembled WGS sequence"/>
</dbReference>
<dbReference type="SUPFAM" id="SSF88659">
    <property type="entry name" value="Sigma3 and sigma4 domains of RNA polymerase sigma factors"/>
    <property type="match status" value="1"/>
</dbReference>
<organism evidence="6 7">
    <name type="scientific">Halobium palmae</name>
    <dbReference type="NCBI Taxonomy" id="1776492"/>
    <lineage>
        <taxon>Archaea</taxon>
        <taxon>Methanobacteriati</taxon>
        <taxon>Methanobacteriota</taxon>
        <taxon>Stenosarchaea group</taxon>
        <taxon>Halobacteria</taxon>
        <taxon>Halobacteriales</taxon>
        <taxon>Haloferacaceae</taxon>
        <taxon>Halobium</taxon>
    </lineage>
</organism>
<evidence type="ECO:0000313" key="7">
    <source>
        <dbReference type="Proteomes" id="UP001596328"/>
    </source>
</evidence>
<dbReference type="AlphaFoldDB" id="A0ABD5S085"/>
<name>A0ABD5S085_9EURY</name>
<evidence type="ECO:0000256" key="2">
    <source>
        <dbReference type="ARBA" id="ARBA00023163"/>
    </source>
</evidence>
<dbReference type="EMBL" id="JBHSWU010000375">
    <property type="protein sequence ID" value="MFC6725063.1"/>
    <property type="molecule type" value="Genomic_DNA"/>
</dbReference>
<keyword evidence="1" id="KW-0805">Transcription regulation</keyword>
<dbReference type="InterPro" id="IPR031803">
    <property type="entry name" value="BAT_GAF/HTH-assoc"/>
</dbReference>
<dbReference type="Gene3D" id="3.30.450.40">
    <property type="match status" value="1"/>
</dbReference>
<feature type="domain" description="HTH bat-type" evidence="3">
    <location>
        <begin position="279"/>
        <end position="330"/>
    </location>
</feature>
<dbReference type="InterPro" id="IPR013324">
    <property type="entry name" value="RNA_pol_sigma_r3/r4-like"/>
</dbReference>
<dbReference type="InterPro" id="IPR029016">
    <property type="entry name" value="GAF-like_dom_sf"/>
</dbReference>
<evidence type="ECO:0000259" key="5">
    <source>
        <dbReference type="Pfam" id="PF15915"/>
    </source>
</evidence>
<dbReference type="Pfam" id="PF04967">
    <property type="entry name" value="HTH_10"/>
    <property type="match status" value="1"/>
</dbReference>
<dbReference type="PANTHER" id="PTHR34236">
    <property type="entry name" value="DIMETHYL SULFOXIDE REDUCTASE TRANSCRIPTIONAL ACTIVATOR"/>
    <property type="match status" value="1"/>
</dbReference>
<reference evidence="6 7" key="1">
    <citation type="journal article" date="2019" name="Int. J. Syst. Evol. Microbiol.">
        <title>The Global Catalogue of Microorganisms (GCM) 10K type strain sequencing project: providing services to taxonomists for standard genome sequencing and annotation.</title>
        <authorList>
            <consortium name="The Broad Institute Genomics Platform"/>
            <consortium name="The Broad Institute Genome Sequencing Center for Infectious Disease"/>
            <person name="Wu L."/>
            <person name="Ma J."/>
        </authorList>
    </citation>
    <scope>NUCLEOTIDE SEQUENCE [LARGE SCALE GENOMIC DNA]</scope>
    <source>
        <strain evidence="6 7">NBRC 111368</strain>
    </source>
</reference>
<evidence type="ECO:0000259" key="3">
    <source>
        <dbReference type="Pfam" id="PF04967"/>
    </source>
</evidence>
<dbReference type="InterPro" id="IPR003018">
    <property type="entry name" value="GAF"/>
</dbReference>
<gene>
    <name evidence="6" type="ORF">ACFQE1_11910</name>
</gene>
<sequence>AASAGAGDGYLDQISIPLDESERGPVARAIETGDPQVQNDILSDAAFEPWREEALSRGFRSCATVPIQHRDNLHGVLTIYADKPNVFAGMEAAVLGELGETIGYAMNALDRKRALVSESSTELRFDISTADTPLFGFLKGVSGRFSLESTVHRLDGYTHLFFRAQGVDAETIRAEVPESPDVERVHVVSESEEGCLFECTVRESEFVSDLLERGGLLAGVDVSERRATVTVRIPTSVDARSFVGYFEETFGDVTLLARREVDEPVMSRQQFENEIRTRLTERQQEVIRTAYFSGFFEWPRESNGQDVAEILGVTQPTVNRHIRAGERTLFGILFGDR</sequence>
<evidence type="ECO:0000256" key="1">
    <source>
        <dbReference type="ARBA" id="ARBA00023015"/>
    </source>
</evidence>
<accession>A0ABD5S085</accession>
<protein>
    <submittedName>
        <fullName evidence="6">Bacterio-opsin activator domain-containing protein</fullName>
    </submittedName>
</protein>